<sequence length="522" mass="59594">MDGGDDRDKKRKKGSTLKSSRIDHTYYDYSTRQLSELLPPEKIYALSDKKGRTTFPMKLHAIVSDPKYRHIICWMPHGRSWKIMDKELLASVVCREHFNHENFDSINRSINGWGFKRLMRAGPDHKSYYHELFLRGRPELTQAMTRLINPGKRLPDPKGEPDFYDISRRYPLPEDSSYGAQNDSGHGQRMPTSPIHEASAQDHHNPSAQWGYPDAKRQRQDRQYAPPVQPADFAPYGLHPGFEYGYGYGQYHYPTYPPYPHPCNYPPGPFGEHFGHPYFQNPYMSPGRPHSHAIAQQQWPHHHSQYANVASETGPSKGEDFDVEHEHQLNPSGVNKTAESAQKHHTPSGQSGEPTDVREKPPRSYNKQNLPPVIHRGSSTSEKPVSFDHAGHGRFQSSRVTTQYVFPSYGASPLTSPEISYQYPPSEAGAFNSTTGYASKSSYENQEEQSEKPIELDERKPAANRSPVAERRAPTAQDTSMTPVRNNQRLEWTESFSDHVCNYLLEDNDGVQRPTKNEEEHE</sequence>
<feature type="compositionally biased region" description="Polar residues" evidence="5">
    <location>
        <begin position="329"/>
        <end position="340"/>
    </location>
</feature>
<keyword evidence="3" id="KW-0539">Nucleus</keyword>
<dbReference type="Proteomes" id="UP001530400">
    <property type="component" value="Unassembled WGS sequence"/>
</dbReference>
<dbReference type="PANTHER" id="PTHR10015:SF206">
    <property type="entry name" value="HSF-TYPE DNA-BINDING DOMAIN-CONTAINING PROTEIN"/>
    <property type="match status" value="1"/>
</dbReference>
<dbReference type="InterPro" id="IPR036388">
    <property type="entry name" value="WH-like_DNA-bd_sf"/>
</dbReference>
<dbReference type="GO" id="GO:0005634">
    <property type="term" value="C:nucleus"/>
    <property type="evidence" value="ECO:0007669"/>
    <property type="project" value="UniProtKB-SubCell"/>
</dbReference>
<organism evidence="7 8">
    <name type="scientific">Cyclotella atomus</name>
    <dbReference type="NCBI Taxonomy" id="382360"/>
    <lineage>
        <taxon>Eukaryota</taxon>
        <taxon>Sar</taxon>
        <taxon>Stramenopiles</taxon>
        <taxon>Ochrophyta</taxon>
        <taxon>Bacillariophyta</taxon>
        <taxon>Coscinodiscophyceae</taxon>
        <taxon>Thalassiosirophycidae</taxon>
        <taxon>Stephanodiscales</taxon>
        <taxon>Stephanodiscaceae</taxon>
        <taxon>Cyclotella</taxon>
    </lineage>
</organism>
<evidence type="ECO:0000256" key="5">
    <source>
        <dbReference type="SAM" id="MobiDB-lite"/>
    </source>
</evidence>
<dbReference type="InterPro" id="IPR036390">
    <property type="entry name" value="WH_DNA-bd_sf"/>
</dbReference>
<feature type="region of interest" description="Disordered" evidence="5">
    <location>
        <begin position="147"/>
        <end position="166"/>
    </location>
</feature>
<dbReference type="GO" id="GO:0003677">
    <property type="term" value="F:DNA binding"/>
    <property type="evidence" value="ECO:0007669"/>
    <property type="project" value="UniProtKB-KW"/>
</dbReference>
<comment type="similarity">
    <text evidence="4">Belongs to the HSF family.</text>
</comment>
<feature type="compositionally biased region" description="Polar residues" evidence="5">
    <location>
        <begin position="476"/>
        <end position="490"/>
    </location>
</feature>
<reference evidence="7 8" key="1">
    <citation type="submission" date="2024-10" db="EMBL/GenBank/DDBJ databases">
        <title>Updated reference genomes for cyclostephanoid diatoms.</title>
        <authorList>
            <person name="Roberts W.R."/>
            <person name="Alverson A.J."/>
        </authorList>
    </citation>
    <scope>NUCLEOTIDE SEQUENCE [LARGE SCALE GENOMIC DNA]</scope>
    <source>
        <strain evidence="7 8">AJA010-31</strain>
    </source>
</reference>
<feature type="region of interest" description="Disordered" evidence="5">
    <location>
        <begin position="174"/>
        <end position="224"/>
    </location>
</feature>
<gene>
    <name evidence="7" type="ORF">ACHAWO_004044</name>
</gene>
<evidence type="ECO:0000256" key="1">
    <source>
        <dbReference type="ARBA" id="ARBA00004123"/>
    </source>
</evidence>
<dbReference type="EMBL" id="JALLPJ020000907">
    <property type="protein sequence ID" value="KAL3780056.1"/>
    <property type="molecule type" value="Genomic_DNA"/>
</dbReference>
<comment type="caution">
    <text evidence="7">The sequence shown here is derived from an EMBL/GenBank/DDBJ whole genome shotgun (WGS) entry which is preliminary data.</text>
</comment>
<dbReference type="PANTHER" id="PTHR10015">
    <property type="entry name" value="HEAT SHOCK TRANSCRIPTION FACTOR"/>
    <property type="match status" value="1"/>
</dbReference>
<feature type="compositionally biased region" description="Polar residues" evidence="5">
    <location>
        <begin position="432"/>
        <end position="444"/>
    </location>
</feature>
<dbReference type="InterPro" id="IPR000232">
    <property type="entry name" value="HSF_DNA-bd"/>
</dbReference>
<evidence type="ECO:0000256" key="2">
    <source>
        <dbReference type="ARBA" id="ARBA00023125"/>
    </source>
</evidence>
<dbReference type="SMART" id="SM00415">
    <property type="entry name" value="HSF"/>
    <property type="match status" value="1"/>
</dbReference>
<evidence type="ECO:0000313" key="8">
    <source>
        <dbReference type="Proteomes" id="UP001530400"/>
    </source>
</evidence>
<comment type="subcellular location">
    <subcellularLocation>
        <location evidence="1">Nucleus</location>
    </subcellularLocation>
</comment>
<dbReference type="Gene3D" id="1.10.10.10">
    <property type="entry name" value="Winged helix-like DNA-binding domain superfamily/Winged helix DNA-binding domain"/>
    <property type="match status" value="1"/>
</dbReference>
<keyword evidence="2" id="KW-0238">DNA-binding</keyword>
<feature type="compositionally biased region" description="Polar residues" evidence="5">
    <location>
        <begin position="294"/>
        <end position="314"/>
    </location>
</feature>
<dbReference type="AlphaFoldDB" id="A0ABD3NX94"/>
<feature type="compositionally biased region" description="Basic and acidic residues" evidence="5">
    <location>
        <begin position="153"/>
        <end position="166"/>
    </location>
</feature>
<feature type="domain" description="HSF-type DNA-binding" evidence="6">
    <location>
        <begin position="51"/>
        <end position="147"/>
    </location>
</feature>
<evidence type="ECO:0000256" key="3">
    <source>
        <dbReference type="ARBA" id="ARBA00023242"/>
    </source>
</evidence>
<evidence type="ECO:0000256" key="4">
    <source>
        <dbReference type="RuleBase" id="RU004020"/>
    </source>
</evidence>
<protein>
    <recommendedName>
        <fullName evidence="6">HSF-type DNA-binding domain-containing protein</fullName>
    </recommendedName>
</protein>
<accession>A0ABD3NX94</accession>
<feature type="compositionally biased region" description="Basic and acidic residues" evidence="5">
    <location>
        <begin position="317"/>
        <end position="328"/>
    </location>
</feature>
<dbReference type="Pfam" id="PF00447">
    <property type="entry name" value="HSF_DNA-bind"/>
    <property type="match status" value="1"/>
</dbReference>
<evidence type="ECO:0000313" key="7">
    <source>
        <dbReference type="EMBL" id="KAL3780056.1"/>
    </source>
</evidence>
<evidence type="ECO:0000259" key="6">
    <source>
        <dbReference type="SMART" id="SM00415"/>
    </source>
</evidence>
<feature type="compositionally biased region" description="Basic and acidic residues" evidence="5">
    <location>
        <begin position="449"/>
        <end position="461"/>
    </location>
</feature>
<feature type="region of interest" description="Disordered" evidence="5">
    <location>
        <begin position="432"/>
        <end position="490"/>
    </location>
</feature>
<dbReference type="FunFam" id="1.10.10.10:FF:000479">
    <property type="entry name" value="Predicted protein"/>
    <property type="match status" value="1"/>
</dbReference>
<dbReference type="SUPFAM" id="SSF46785">
    <property type="entry name" value="Winged helix' DNA-binding domain"/>
    <property type="match status" value="1"/>
</dbReference>
<name>A0ABD3NX94_9STRA</name>
<feature type="region of interest" description="Disordered" evidence="5">
    <location>
        <begin position="288"/>
        <end position="394"/>
    </location>
</feature>
<proteinExistence type="inferred from homology"/>
<keyword evidence="8" id="KW-1185">Reference proteome</keyword>